<evidence type="ECO:0000313" key="2">
    <source>
        <dbReference type="EMBL" id="SBS71799.1"/>
    </source>
</evidence>
<evidence type="ECO:0000256" key="1">
    <source>
        <dbReference type="SAM" id="Phobius"/>
    </source>
</evidence>
<dbReference type="Pfam" id="PF19650">
    <property type="entry name" value="DUF6153"/>
    <property type="match status" value="1"/>
</dbReference>
<dbReference type="RefSeq" id="WP_295574878.1">
    <property type="nucleotide sequence ID" value="NZ_FLQR01000006.1"/>
</dbReference>
<organism evidence="2">
    <name type="scientific">uncultured Microbacterium sp</name>
    <dbReference type="NCBI Taxonomy" id="191216"/>
    <lineage>
        <taxon>Bacteria</taxon>
        <taxon>Bacillati</taxon>
        <taxon>Actinomycetota</taxon>
        <taxon>Actinomycetes</taxon>
        <taxon>Micrococcales</taxon>
        <taxon>Microbacteriaceae</taxon>
        <taxon>Microbacterium</taxon>
        <taxon>environmental samples</taxon>
    </lineage>
</organism>
<dbReference type="EMBL" id="FLQR01000006">
    <property type="protein sequence ID" value="SBS71799.1"/>
    <property type="molecule type" value="Genomic_DNA"/>
</dbReference>
<keyword evidence="1" id="KW-0472">Membrane</keyword>
<dbReference type="InterPro" id="IPR046151">
    <property type="entry name" value="DUF6153"/>
</dbReference>
<keyword evidence="1" id="KW-0812">Transmembrane</keyword>
<keyword evidence="1" id="KW-1133">Transmembrane helix</keyword>
<gene>
    <name evidence="2" type="ORF">MIPYR_20227</name>
</gene>
<protein>
    <submittedName>
        <fullName evidence="2">Uncharacterized protein</fullName>
    </submittedName>
</protein>
<feature type="transmembrane region" description="Helical" evidence="1">
    <location>
        <begin position="99"/>
        <end position="119"/>
    </location>
</feature>
<name>A0A1Y5P398_9MICO</name>
<proteinExistence type="predicted"/>
<sequence>MMLALSAIVRHRLLPLRTLGAIALAAAVVLGLLAMHVLSGPAGAHHSAVASGSATSVAVLSDSGSHAGMTQAASTGHGVDSEAVCDCDEVMLATTPVSVHSMLVMACVLAVLAVALLLVPPGRSAAMLIPGRAFLAGPRLSDVARARAPSLFVLSISRT</sequence>
<dbReference type="AlphaFoldDB" id="A0A1Y5P398"/>
<accession>A0A1Y5P398</accession>
<reference evidence="2" key="1">
    <citation type="submission" date="2016-03" db="EMBL/GenBank/DDBJ databases">
        <authorList>
            <person name="Ploux O."/>
        </authorList>
    </citation>
    <scope>NUCLEOTIDE SEQUENCE</scope>
    <source>
        <strain evidence="2">UC1</strain>
    </source>
</reference>